<comment type="caution">
    <text evidence="10">The sequence shown here is derived from an EMBL/GenBank/DDBJ whole genome shotgun (WGS) entry which is preliminary data.</text>
</comment>
<keyword evidence="4" id="KW-0658">Purine biosynthesis</keyword>
<dbReference type="AlphaFoldDB" id="A0A430A7T2"/>
<evidence type="ECO:0000256" key="5">
    <source>
        <dbReference type="ARBA" id="ARBA00022840"/>
    </source>
</evidence>
<evidence type="ECO:0000256" key="7">
    <source>
        <dbReference type="ARBA" id="ARBA00025704"/>
    </source>
</evidence>
<dbReference type="GO" id="GO:0006164">
    <property type="term" value="P:purine nucleotide biosynthetic process"/>
    <property type="evidence" value="ECO:0007669"/>
    <property type="project" value="UniProtKB-KW"/>
</dbReference>
<evidence type="ECO:0000256" key="8">
    <source>
        <dbReference type="PROSITE-ProRule" id="PRU00409"/>
    </source>
</evidence>
<dbReference type="RefSeq" id="WP_126831380.1">
    <property type="nucleotide sequence ID" value="NZ_CBCRYB010000010.1"/>
</dbReference>
<organism evidence="10 11">
    <name type="scientific">Vagococcus fessus</name>
    <dbReference type="NCBI Taxonomy" id="120370"/>
    <lineage>
        <taxon>Bacteria</taxon>
        <taxon>Bacillati</taxon>
        <taxon>Bacillota</taxon>
        <taxon>Bacilli</taxon>
        <taxon>Lactobacillales</taxon>
        <taxon>Enterococcaceae</taxon>
        <taxon>Vagococcus</taxon>
    </lineage>
</organism>
<dbReference type="PANTHER" id="PTHR11609:SF5">
    <property type="entry name" value="PHOSPHORIBOSYLAMINOIMIDAZOLE CARBOXYLASE"/>
    <property type="match status" value="1"/>
</dbReference>
<evidence type="ECO:0000313" key="11">
    <source>
        <dbReference type="Proteomes" id="UP000287101"/>
    </source>
</evidence>
<dbReference type="PANTHER" id="PTHR11609">
    <property type="entry name" value="PURINE BIOSYNTHESIS PROTEIN 6/7, PUR6/7"/>
    <property type="match status" value="1"/>
</dbReference>
<name>A0A430A7T2_9ENTE</name>
<dbReference type="GO" id="GO:0005829">
    <property type="term" value="C:cytosol"/>
    <property type="evidence" value="ECO:0007669"/>
    <property type="project" value="TreeGrafter"/>
</dbReference>
<dbReference type="InterPro" id="IPR011761">
    <property type="entry name" value="ATP-grasp"/>
</dbReference>
<dbReference type="SUPFAM" id="SSF56059">
    <property type="entry name" value="Glutathione synthetase ATP-binding domain-like"/>
    <property type="match status" value="1"/>
</dbReference>
<dbReference type="EMBL" id="NGJY01000002">
    <property type="protein sequence ID" value="RSU03168.1"/>
    <property type="molecule type" value="Genomic_DNA"/>
</dbReference>
<keyword evidence="3 8" id="KW-0547">Nucleotide-binding</keyword>
<dbReference type="PROSITE" id="PS50975">
    <property type="entry name" value="ATP_GRASP"/>
    <property type="match status" value="1"/>
</dbReference>
<comment type="cofactor">
    <cofactor evidence="2">
        <name>Mg(2+)</name>
        <dbReference type="ChEBI" id="CHEBI:18420"/>
    </cofactor>
</comment>
<sequence length="383" mass="42488">MSDLFIPGQTVGIIGGGYQARLLGLAAKTMGYHVGILAAENDCLASDIADWQVVADVNDEMGLFTLAEKSDVITTTTPIVTPALLEGLDEYVSIPESIELFKFSQDRLLKRLFLEEANVNIPPYNVITKMTDLEATVDSIGFPCVLKTVSPLENEEDELVLNKMADLRYAMEMVSKQTCILEAMIPFEKEIIVSIAGNGNGEYTIFPLVDVSLNSDNRTFRSIVPAGIAGEIKTEIKRVVQLIAETLSLQGLLTVELLITEHGLIYVHDLQHGPHHGGNYTLEGTNLSQYEAHLRGLFGWKLPEIELIKPAVSQEIIGDKMVDTISCIPFYANWYHHYYGRSSFNPNEIVGHVTILTDSISTTLEELNKTQIWDKPFQIKGEN</sequence>
<dbReference type="GO" id="GO:0005524">
    <property type="term" value="F:ATP binding"/>
    <property type="evidence" value="ECO:0007669"/>
    <property type="project" value="UniProtKB-UniRule"/>
</dbReference>
<dbReference type="InterPro" id="IPR011054">
    <property type="entry name" value="Rudment_hybrid_motif"/>
</dbReference>
<proteinExistence type="predicted"/>
<comment type="cofactor">
    <cofactor evidence="1">
        <name>Mn(2+)</name>
        <dbReference type="ChEBI" id="CHEBI:29035"/>
    </cofactor>
</comment>
<dbReference type="Gene3D" id="3.30.470.20">
    <property type="entry name" value="ATP-grasp fold, B domain"/>
    <property type="match status" value="1"/>
</dbReference>
<dbReference type="Pfam" id="PF02222">
    <property type="entry name" value="ATP-grasp"/>
    <property type="match status" value="1"/>
</dbReference>
<evidence type="ECO:0000256" key="2">
    <source>
        <dbReference type="ARBA" id="ARBA00001946"/>
    </source>
</evidence>
<dbReference type="InterPro" id="IPR054350">
    <property type="entry name" value="PurT/PurK_preATP-grasp"/>
</dbReference>
<evidence type="ECO:0000313" key="10">
    <source>
        <dbReference type="EMBL" id="RSU03168.1"/>
    </source>
</evidence>
<dbReference type="OrthoDB" id="9804625at2"/>
<dbReference type="Proteomes" id="UP000287101">
    <property type="component" value="Unassembled WGS sequence"/>
</dbReference>
<evidence type="ECO:0000256" key="3">
    <source>
        <dbReference type="ARBA" id="ARBA00022741"/>
    </source>
</evidence>
<keyword evidence="6" id="KW-0464">Manganese</keyword>
<dbReference type="Gene3D" id="3.40.50.20">
    <property type="match status" value="1"/>
</dbReference>
<dbReference type="InterPro" id="IPR016185">
    <property type="entry name" value="PreATP-grasp_dom_sf"/>
</dbReference>
<reference evidence="10 11" key="1">
    <citation type="submission" date="2017-05" db="EMBL/GenBank/DDBJ databases">
        <title>Vagococcus spp. assemblies.</title>
        <authorList>
            <person name="Gulvik C.A."/>
        </authorList>
    </citation>
    <scope>NUCLEOTIDE SEQUENCE [LARGE SCALE GENOMIC DNA]</scope>
    <source>
        <strain evidence="10 11">CCUG 41755</strain>
    </source>
</reference>
<gene>
    <name evidence="10" type="ORF">CBF31_05475</name>
</gene>
<dbReference type="Pfam" id="PF22660">
    <property type="entry name" value="RS_preATP-grasp-like"/>
    <property type="match status" value="1"/>
</dbReference>
<dbReference type="SUPFAM" id="SSF51246">
    <property type="entry name" value="Rudiment single hybrid motif"/>
    <property type="match status" value="1"/>
</dbReference>
<evidence type="ECO:0000256" key="6">
    <source>
        <dbReference type="ARBA" id="ARBA00023211"/>
    </source>
</evidence>
<dbReference type="InterPro" id="IPR013815">
    <property type="entry name" value="ATP_grasp_subdomain_1"/>
</dbReference>
<keyword evidence="11" id="KW-1185">Reference proteome</keyword>
<comment type="pathway">
    <text evidence="7">Purine metabolism.</text>
</comment>
<dbReference type="InterPro" id="IPR003135">
    <property type="entry name" value="ATP-grasp_carboxylate-amine"/>
</dbReference>
<dbReference type="SUPFAM" id="SSF52440">
    <property type="entry name" value="PreATP-grasp domain"/>
    <property type="match status" value="1"/>
</dbReference>
<protein>
    <recommendedName>
        <fullName evidence="9">ATP-grasp domain-containing protein</fullName>
    </recommendedName>
</protein>
<feature type="domain" description="ATP-grasp" evidence="9">
    <location>
        <begin position="111"/>
        <end position="298"/>
    </location>
</feature>
<dbReference type="GO" id="GO:0046872">
    <property type="term" value="F:metal ion binding"/>
    <property type="evidence" value="ECO:0007669"/>
    <property type="project" value="InterPro"/>
</dbReference>
<dbReference type="GO" id="GO:0003824">
    <property type="term" value="F:catalytic activity"/>
    <property type="evidence" value="ECO:0007669"/>
    <property type="project" value="UniProtKB-ARBA"/>
</dbReference>
<evidence type="ECO:0000256" key="4">
    <source>
        <dbReference type="ARBA" id="ARBA00022755"/>
    </source>
</evidence>
<dbReference type="Gene3D" id="3.30.1490.20">
    <property type="entry name" value="ATP-grasp fold, A domain"/>
    <property type="match status" value="1"/>
</dbReference>
<evidence type="ECO:0000259" key="9">
    <source>
        <dbReference type="PROSITE" id="PS50975"/>
    </source>
</evidence>
<accession>A0A430A7T2</accession>
<keyword evidence="5 8" id="KW-0067">ATP-binding</keyword>
<evidence type="ECO:0000256" key="1">
    <source>
        <dbReference type="ARBA" id="ARBA00001936"/>
    </source>
</evidence>